<name>A0A0C2IVV0_THEKT</name>
<comment type="caution">
    <text evidence="3">The sequence shown here is derived from an EMBL/GenBank/DDBJ whole genome shotgun (WGS) entry which is preliminary data.</text>
</comment>
<accession>A0A0C2IVV0</accession>
<feature type="chain" id="PRO_5002150794" evidence="2">
    <location>
        <begin position="17"/>
        <end position="242"/>
    </location>
</feature>
<keyword evidence="4" id="KW-1185">Reference proteome</keyword>
<keyword evidence="1" id="KW-0812">Transmembrane</keyword>
<organism evidence="3 4">
    <name type="scientific">Thelohanellus kitauei</name>
    <name type="common">Myxosporean</name>
    <dbReference type="NCBI Taxonomy" id="669202"/>
    <lineage>
        <taxon>Eukaryota</taxon>
        <taxon>Metazoa</taxon>
        <taxon>Cnidaria</taxon>
        <taxon>Myxozoa</taxon>
        <taxon>Myxosporea</taxon>
        <taxon>Bivalvulida</taxon>
        <taxon>Platysporina</taxon>
        <taxon>Myxobolidae</taxon>
        <taxon>Thelohanellus</taxon>
    </lineage>
</organism>
<evidence type="ECO:0000313" key="4">
    <source>
        <dbReference type="Proteomes" id="UP000031668"/>
    </source>
</evidence>
<evidence type="ECO:0000256" key="2">
    <source>
        <dbReference type="SAM" id="SignalP"/>
    </source>
</evidence>
<keyword evidence="1" id="KW-1133">Transmembrane helix</keyword>
<gene>
    <name evidence="3" type="ORF">RF11_13950</name>
</gene>
<dbReference type="EMBL" id="JWZT01005390">
    <property type="protein sequence ID" value="KII60977.1"/>
    <property type="molecule type" value="Genomic_DNA"/>
</dbReference>
<feature type="transmembrane region" description="Helical" evidence="1">
    <location>
        <begin position="219"/>
        <end position="241"/>
    </location>
</feature>
<evidence type="ECO:0000313" key="3">
    <source>
        <dbReference type="EMBL" id="KII60977.1"/>
    </source>
</evidence>
<proteinExistence type="predicted"/>
<dbReference type="OrthoDB" id="6020363at2759"/>
<keyword evidence="2" id="KW-0732">Signal</keyword>
<evidence type="ECO:0000256" key="1">
    <source>
        <dbReference type="SAM" id="Phobius"/>
    </source>
</evidence>
<dbReference type="Proteomes" id="UP000031668">
    <property type="component" value="Unassembled WGS sequence"/>
</dbReference>
<keyword evidence="1" id="KW-0472">Membrane</keyword>
<reference evidence="3 4" key="1">
    <citation type="journal article" date="2014" name="Genome Biol. Evol.">
        <title>The genome of the myxosporean Thelohanellus kitauei shows adaptations to nutrient acquisition within its fish host.</title>
        <authorList>
            <person name="Yang Y."/>
            <person name="Xiong J."/>
            <person name="Zhou Z."/>
            <person name="Huo F."/>
            <person name="Miao W."/>
            <person name="Ran C."/>
            <person name="Liu Y."/>
            <person name="Zhang J."/>
            <person name="Feng J."/>
            <person name="Wang M."/>
            <person name="Wang M."/>
            <person name="Wang L."/>
            <person name="Yao B."/>
        </authorList>
    </citation>
    <scope>NUCLEOTIDE SEQUENCE [LARGE SCALE GENOMIC DNA]</scope>
    <source>
        <strain evidence="3">Wuqing</strain>
    </source>
</reference>
<dbReference type="AlphaFoldDB" id="A0A0C2IVV0"/>
<sequence length="242" mass="27581">MTYLIIYLASLTFTMAPLPLKFSLDSSLGRAETGVFVHLDDLCTTVRISRNSDPDLQNMYDRIDLVFQTICEMNQHFQPLENKTANFDQTPMHSFKPDFYFNVGNITFDRSLISAFPTYGGYTMGRIRVHVMYVVKQTVLKLGPFESGKNVTNGTVMVVIEIIDWYWCKPCFNMTVRSKQNVTEKKVWGKGIVLNLKFNGVLGTDKLPSNFTKISKLEFSYGVVTFPNLVSVISSFILLFIN</sequence>
<protein>
    <submittedName>
        <fullName evidence="3">Uncharacterized protein</fullName>
    </submittedName>
</protein>
<feature type="signal peptide" evidence="2">
    <location>
        <begin position="1"/>
        <end position="16"/>
    </location>
</feature>